<dbReference type="CDD" id="cd06257">
    <property type="entry name" value="DnaJ"/>
    <property type="match status" value="1"/>
</dbReference>
<proteinExistence type="predicted"/>
<evidence type="ECO:0000256" key="3">
    <source>
        <dbReference type="SAM" id="MobiDB-lite"/>
    </source>
</evidence>
<keyword evidence="6" id="KW-1185">Reference proteome</keyword>
<dbReference type="InterPro" id="IPR036869">
    <property type="entry name" value="J_dom_sf"/>
</dbReference>
<dbReference type="GO" id="GO:0006260">
    <property type="term" value="P:DNA replication"/>
    <property type="evidence" value="ECO:0007669"/>
    <property type="project" value="UniProtKB-KW"/>
</dbReference>
<name>A0A1I0VVZ9_9CLOT</name>
<evidence type="ECO:0000313" key="5">
    <source>
        <dbReference type="EMBL" id="SFA80237.1"/>
    </source>
</evidence>
<dbReference type="InterPro" id="IPR001623">
    <property type="entry name" value="DnaJ_domain"/>
</dbReference>
<dbReference type="STRING" id="84698.SAMN04488528_100355"/>
<protein>
    <submittedName>
        <fullName evidence="5">DnaJ domain-containing protein</fullName>
    </submittedName>
</protein>
<dbReference type="SUPFAM" id="SSF46565">
    <property type="entry name" value="Chaperone J-domain"/>
    <property type="match status" value="1"/>
</dbReference>
<dbReference type="RefSeq" id="WP_090038576.1">
    <property type="nucleotide sequence ID" value="NZ_FOKI01000003.1"/>
</dbReference>
<keyword evidence="1" id="KW-0235">DNA replication</keyword>
<keyword evidence="2" id="KW-0143">Chaperone</keyword>
<evidence type="ECO:0000256" key="2">
    <source>
        <dbReference type="ARBA" id="ARBA00023186"/>
    </source>
</evidence>
<dbReference type="InterPro" id="IPR051938">
    <property type="entry name" value="Apopto_cytoskel_mod"/>
</dbReference>
<feature type="region of interest" description="Disordered" evidence="3">
    <location>
        <begin position="60"/>
        <end position="96"/>
    </location>
</feature>
<feature type="domain" description="J" evidence="4">
    <location>
        <begin position="3"/>
        <end position="68"/>
    </location>
</feature>
<gene>
    <name evidence="5" type="ORF">SAMN04488528_100355</name>
</gene>
<dbReference type="PANTHER" id="PTHR44145:SF3">
    <property type="entry name" value="DNAJ HOMOLOG SUBFAMILY A MEMBER 3, MITOCHONDRIAL"/>
    <property type="match status" value="1"/>
</dbReference>
<organism evidence="5 6">
    <name type="scientific">Clostridium frigidicarnis</name>
    <dbReference type="NCBI Taxonomy" id="84698"/>
    <lineage>
        <taxon>Bacteria</taxon>
        <taxon>Bacillati</taxon>
        <taxon>Bacillota</taxon>
        <taxon>Clostridia</taxon>
        <taxon>Eubacteriales</taxon>
        <taxon>Clostridiaceae</taxon>
        <taxon>Clostridium</taxon>
    </lineage>
</organism>
<dbReference type="Gene3D" id="1.10.287.110">
    <property type="entry name" value="DnaJ domain"/>
    <property type="match status" value="1"/>
</dbReference>
<dbReference type="PANTHER" id="PTHR44145">
    <property type="entry name" value="DNAJ HOMOLOG SUBFAMILY A MEMBER 3, MITOCHONDRIAL"/>
    <property type="match status" value="1"/>
</dbReference>
<dbReference type="SMART" id="SM00271">
    <property type="entry name" value="DnaJ"/>
    <property type="match status" value="1"/>
</dbReference>
<evidence type="ECO:0000313" key="6">
    <source>
        <dbReference type="Proteomes" id="UP000198619"/>
    </source>
</evidence>
<dbReference type="AlphaFoldDB" id="A0A1I0VVZ9"/>
<dbReference type="Proteomes" id="UP000198619">
    <property type="component" value="Unassembled WGS sequence"/>
</dbReference>
<accession>A0A1I0VVZ9</accession>
<dbReference type="PROSITE" id="PS50076">
    <property type="entry name" value="DNAJ_2"/>
    <property type="match status" value="1"/>
</dbReference>
<evidence type="ECO:0000256" key="1">
    <source>
        <dbReference type="ARBA" id="ARBA00022705"/>
    </source>
</evidence>
<sequence>MKDYYKILELNKDASKDDIKSAFRKLAKKYHPDTNVDDKTLSAKFQEINEAYGVLRDEKSRKEYDEKLNNQSNNFKKSNKTKQKTNNSNSSDMKSTMENLNKSFESFFGFNANTSDVNEETLNNKEKNPMDTSHIFNSFFNLKKN</sequence>
<dbReference type="Pfam" id="PF00226">
    <property type="entry name" value="DnaJ"/>
    <property type="match status" value="1"/>
</dbReference>
<dbReference type="PRINTS" id="PR00625">
    <property type="entry name" value="JDOMAIN"/>
</dbReference>
<dbReference type="EMBL" id="FOKI01000003">
    <property type="protein sequence ID" value="SFA80237.1"/>
    <property type="molecule type" value="Genomic_DNA"/>
</dbReference>
<evidence type="ECO:0000259" key="4">
    <source>
        <dbReference type="PROSITE" id="PS50076"/>
    </source>
</evidence>
<reference evidence="5 6" key="1">
    <citation type="submission" date="2016-10" db="EMBL/GenBank/DDBJ databases">
        <authorList>
            <person name="de Groot N.N."/>
        </authorList>
    </citation>
    <scope>NUCLEOTIDE SEQUENCE [LARGE SCALE GENOMIC DNA]</scope>
    <source>
        <strain evidence="5 6">DSM 12271</strain>
    </source>
</reference>
<dbReference type="OrthoDB" id="9779889at2"/>